<sequence>ASLENMGKVEKELHSADISGWKRFTIGSLFEIEKGTRLTRAAMIDGDTPFIGATLENNGITARVGNTGHVHPGGLMTVAYNGQKATGKAFYQPIPFWASDDVNVLYPKFSLTENIALFLAPLFWEAGRPYSFGDKWGKDVMENDCLVLPVNASSDPDWAYVDEYMRDVMERA</sequence>
<gene>
    <name evidence="5" type="ORF">OBE_01199</name>
</gene>
<organism evidence="5">
    <name type="scientific">human gut metagenome</name>
    <dbReference type="NCBI Taxonomy" id="408170"/>
    <lineage>
        <taxon>unclassified sequences</taxon>
        <taxon>metagenomes</taxon>
        <taxon>organismal metagenomes</taxon>
    </lineage>
</organism>
<reference evidence="5" key="1">
    <citation type="journal article" date="2013" name="Environ. Microbiol.">
        <title>Microbiota from the distal guts of lean and obese adolescents exhibit partial functional redundancy besides clear differences in community structure.</title>
        <authorList>
            <person name="Ferrer M."/>
            <person name="Ruiz A."/>
            <person name="Lanza F."/>
            <person name="Haange S.B."/>
            <person name="Oberbach A."/>
            <person name="Till H."/>
            <person name="Bargiela R."/>
            <person name="Campoy C."/>
            <person name="Segura M.T."/>
            <person name="Richter M."/>
            <person name="von Bergen M."/>
            <person name="Seifert J."/>
            <person name="Suarez A."/>
        </authorList>
    </citation>
    <scope>NUCLEOTIDE SEQUENCE</scope>
</reference>
<comment type="caution">
    <text evidence="5">The sequence shown here is derived from an EMBL/GenBank/DDBJ whole genome shotgun (WGS) entry which is preliminary data.</text>
</comment>
<evidence type="ECO:0000256" key="1">
    <source>
        <dbReference type="ARBA" id="ARBA00010923"/>
    </source>
</evidence>
<name>K1U6X4_9ZZZZ</name>
<dbReference type="Gene3D" id="3.90.220.20">
    <property type="entry name" value="DNA methylase specificity domains"/>
    <property type="match status" value="1"/>
</dbReference>
<dbReference type="InterPro" id="IPR000055">
    <property type="entry name" value="Restrct_endonuc_typeI_TRD"/>
</dbReference>
<proteinExistence type="inferred from homology"/>
<keyword evidence="2" id="KW-0680">Restriction system</keyword>
<feature type="domain" description="Type I restriction modification DNA specificity" evidence="4">
    <location>
        <begin position="19"/>
        <end position="120"/>
    </location>
</feature>
<dbReference type="InterPro" id="IPR044946">
    <property type="entry name" value="Restrct_endonuc_typeI_TRD_sf"/>
</dbReference>
<keyword evidence="3" id="KW-0238">DNA-binding</keyword>
<evidence type="ECO:0000259" key="4">
    <source>
        <dbReference type="Pfam" id="PF01420"/>
    </source>
</evidence>
<protein>
    <submittedName>
        <fullName evidence="5">Restriction enzyme BgcI subunit beta</fullName>
    </submittedName>
</protein>
<feature type="non-terminal residue" evidence="5">
    <location>
        <position position="172"/>
    </location>
</feature>
<dbReference type="GO" id="GO:0009307">
    <property type="term" value="P:DNA restriction-modification system"/>
    <property type="evidence" value="ECO:0007669"/>
    <property type="project" value="UniProtKB-KW"/>
</dbReference>
<comment type="similarity">
    <text evidence="1">Belongs to the type-I restriction system S methylase family.</text>
</comment>
<dbReference type="EMBL" id="AJWZ01000786">
    <property type="protein sequence ID" value="EKC75764.1"/>
    <property type="molecule type" value="Genomic_DNA"/>
</dbReference>
<evidence type="ECO:0000256" key="3">
    <source>
        <dbReference type="ARBA" id="ARBA00023125"/>
    </source>
</evidence>
<dbReference type="GO" id="GO:0003677">
    <property type="term" value="F:DNA binding"/>
    <property type="evidence" value="ECO:0007669"/>
    <property type="project" value="UniProtKB-KW"/>
</dbReference>
<dbReference type="Pfam" id="PF01420">
    <property type="entry name" value="Methylase_S"/>
    <property type="match status" value="1"/>
</dbReference>
<dbReference type="AlphaFoldDB" id="K1U6X4"/>
<evidence type="ECO:0000256" key="2">
    <source>
        <dbReference type="ARBA" id="ARBA00022747"/>
    </source>
</evidence>
<accession>K1U6X4</accession>
<feature type="non-terminal residue" evidence="5">
    <location>
        <position position="1"/>
    </location>
</feature>
<dbReference type="SUPFAM" id="SSF116734">
    <property type="entry name" value="DNA methylase specificity domain"/>
    <property type="match status" value="1"/>
</dbReference>
<evidence type="ECO:0000313" key="5">
    <source>
        <dbReference type="EMBL" id="EKC75764.1"/>
    </source>
</evidence>